<dbReference type="PROSITE" id="PS00028">
    <property type="entry name" value="ZINC_FINGER_C2H2_1"/>
    <property type="match status" value="1"/>
</dbReference>
<evidence type="ECO:0000256" key="2">
    <source>
        <dbReference type="SAM" id="MobiDB-lite"/>
    </source>
</evidence>
<dbReference type="PANTHER" id="PTHR33939:SF1">
    <property type="entry name" value="DUF4371 DOMAIN-CONTAINING PROTEIN"/>
    <property type="match status" value="1"/>
</dbReference>
<name>A0ABQ9IVI0_9CUCU</name>
<organism evidence="4 5">
    <name type="scientific">Molorchus minor</name>
    <dbReference type="NCBI Taxonomy" id="1323400"/>
    <lineage>
        <taxon>Eukaryota</taxon>
        <taxon>Metazoa</taxon>
        <taxon>Ecdysozoa</taxon>
        <taxon>Arthropoda</taxon>
        <taxon>Hexapoda</taxon>
        <taxon>Insecta</taxon>
        <taxon>Pterygota</taxon>
        <taxon>Neoptera</taxon>
        <taxon>Endopterygota</taxon>
        <taxon>Coleoptera</taxon>
        <taxon>Polyphaga</taxon>
        <taxon>Cucujiformia</taxon>
        <taxon>Chrysomeloidea</taxon>
        <taxon>Cerambycidae</taxon>
        <taxon>Lamiinae</taxon>
        <taxon>Monochamini</taxon>
        <taxon>Molorchus</taxon>
    </lineage>
</organism>
<protein>
    <recommendedName>
        <fullName evidence="3">C2H2-type domain-containing protein</fullName>
    </recommendedName>
</protein>
<proteinExistence type="predicted"/>
<feature type="domain" description="C2H2-type" evidence="3">
    <location>
        <begin position="288"/>
        <end position="316"/>
    </location>
</feature>
<keyword evidence="5" id="KW-1185">Reference proteome</keyword>
<dbReference type="PANTHER" id="PTHR33939">
    <property type="entry name" value="PROTEIN CBG22215"/>
    <property type="match status" value="1"/>
</dbReference>
<feature type="region of interest" description="Disordered" evidence="2">
    <location>
        <begin position="443"/>
        <end position="462"/>
    </location>
</feature>
<dbReference type="PROSITE" id="PS50157">
    <property type="entry name" value="ZINC_FINGER_C2H2_2"/>
    <property type="match status" value="1"/>
</dbReference>
<keyword evidence="1" id="KW-0479">Metal-binding</keyword>
<dbReference type="InterPro" id="IPR013087">
    <property type="entry name" value="Znf_C2H2_type"/>
</dbReference>
<evidence type="ECO:0000313" key="5">
    <source>
        <dbReference type="Proteomes" id="UP001162164"/>
    </source>
</evidence>
<evidence type="ECO:0000313" key="4">
    <source>
        <dbReference type="EMBL" id="KAJ8966216.1"/>
    </source>
</evidence>
<evidence type="ECO:0000256" key="1">
    <source>
        <dbReference type="PROSITE-ProRule" id="PRU00042"/>
    </source>
</evidence>
<comment type="caution">
    <text evidence="4">The sequence shown here is derived from an EMBL/GenBank/DDBJ whole genome shotgun (WGS) entry which is preliminary data.</text>
</comment>
<keyword evidence="1" id="KW-0863">Zinc-finger</keyword>
<keyword evidence="1" id="KW-0862">Zinc</keyword>
<sequence length="462" mass="53067">MDETWVIAGHTCSNVLKNQTILTARQAFNNSLSTGGLFLFKFKKTNDYHKKMNEYVFQQWIQNILKLLECNAVNVMDNSPYHSVEPEKTLTSSWRKGLIVNWIPEKGVHFDEPILNVWLLALVKITSEVIRCCTSSTAWLRQPFLLLIMYNFWFVGNKKIDTIDVGTSTESSKNEFIKVTEDVLRTFISPVIDVEKLENTDISYVKVGEITYKEAGSNLDLDPNLTKHEIKKQKFMDYYYSTPTTALQELIKGSDTVSNSKVKKAPLITEQPDTNESLIEIHDVFHVEVCSYCSKSFKTKQQLRMHCAQQHKGIRSLGNIKKCRKSAKNRKFKCIKSYPDNPDLGSDKKANAKSDINHLLNMNKKHAIFTSDYSNFPNLKFLKEHTENTLTSDKLKNLRKQKINTNKLNLENKNHQQTENSDINTAPVVDSHLQSEIVPEPRIHTTKNKTTPQKASKFICKP</sequence>
<dbReference type="Proteomes" id="UP001162164">
    <property type="component" value="Unassembled WGS sequence"/>
</dbReference>
<accession>A0ABQ9IVI0</accession>
<dbReference type="EMBL" id="JAPWTJ010002409">
    <property type="protein sequence ID" value="KAJ8966216.1"/>
    <property type="molecule type" value="Genomic_DNA"/>
</dbReference>
<evidence type="ECO:0000259" key="3">
    <source>
        <dbReference type="PROSITE" id="PS50157"/>
    </source>
</evidence>
<gene>
    <name evidence="4" type="ORF">NQ317_007585</name>
</gene>
<reference evidence="4" key="1">
    <citation type="journal article" date="2023" name="Insect Mol. Biol.">
        <title>Genome sequencing provides insights into the evolution of gene families encoding plant cell wall-degrading enzymes in longhorned beetles.</title>
        <authorList>
            <person name="Shin N.R."/>
            <person name="Okamura Y."/>
            <person name="Kirsch R."/>
            <person name="Pauchet Y."/>
        </authorList>
    </citation>
    <scope>NUCLEOTIDE SEQUENCE</scope>
    <source>
        <strain evidence="4">MMC_N1</strain>
    </source>
</reference>